<keyword evidence="1" id="KW-0812">Transmembrane</keyword>
<accession>A0A1Y1X6C5</accession>
<comment type="caution">
    <text evidence="3">The sequence shown here is derived from an EMBL/GenBank/DDBJ whole genome shotgun (WGS) entry which is preliminary data.</text>
</comment>
<name>A0A1Y1X6C5_9FUNG</name>
<reference evidence="3 4" key="2">
    <citation type="submission" date="2016-08" db="EMBL/GenBank/DDBJ databases">
        <title>Pervasive Adenine N6-methylation of Active Genes in Fungi.</title>
        <authorList>
            <consortium name="DOE Joint Genome Institute"/>
            <person name="Mondo S.J."/>
            <person name="Dannebaum R.O."/>
            <person name="Kuo R.C."/>
            <person name="Labutti K."/>
            <person name="Haridas S."/>
            <person name="Kuo A."/>
            <person name="Salamov A."/>
            <person name="Ahrendt S.R."/>
            <person name="Lipzen A."/>
            <person name="Sullivan W."/>
            <person name="Andreopoulos W.B."/>
            <person name="Clum A."/>
            <person name="Lindquist E."/>
            <person name="Daum C."/>
            <person name="Ramamoorthy G.K."/>
            <person name="Gryganskyi A."/>
            <person name="Culley D."/>
            <person name="Magnuson J.K."/>
            <person name="James T.Y."/>
            <person name="O'Malley M.A."/>
            <person name="Stajich J.E."/>
            <person name="Spatafora J.W."/>
            <person name="Visel A."/>
            <person name="Grigoriev I.V."/>
        </authorList>
    </citation>
    <scope>NUCLEOTIDE SEQUENCE [LARGE SCALE GENOMIC DNA]</scope>
    <source>
        <strain evidence="3 4">S4</strain>
    </source>
</reference>
<dbReference type="SUPFAM" id="SSF51735">
    <property type="entry name" value="NAD(P)-binding Rossmann-fold domains"/>
    <property type="match status" value="1"/>
</dbReference>
<dbReference type="Pfam" id="PF02558">
    <property type="entry name" value="ApbA"/>
    <property type="match status" value="1"/>
</dbReference>
<dbReference type="Proteomes" id="UP000193944">
    <property type="component" value="Unassembled WGS sequence"/>
</dbReference>
<organism evidence="3 4">
    <name type="scientific">Anaeromyces robustus</name>
    <dbReference type="NCBI Taxonomy" id="1754192"/>
    <lineage>
        <taxon>Eukaryota</taxon>
        <taxon>Fungi</taxon>
        <taxon>Fungi incertae sedis</taxon>
        <taxon>Chytridiomycota</taxon>
        <taxon>Chytridiomycota incertae sedis</taxon>
        <taxon>Neocallimastigomycetes</taxon>
        <taxon>Neocallimastigales</taxon>
        <taxon>Neocallimastigaceae</taxon>
        <taxon>Anaeromyces</taxon>
    </lineage>
</organism>
<keyword evidence="4" id="KW-1185">Reference proteome</keyword>
<protein>
    <recommendedName>
        <fullName evidence="2">Ketopantoate reductase N-terminal domain-containing protein</fullName>
    </recommendedName>
</protein>
<feature type="domain" description="Ketopantoate reductase N-terminal" evidence="2">
    <location>
        <begin position="9"/>
        <end position="99"/>
    </location>
</feature>
<dbReference type="OrthoDB" id="2130096at2759"/>
<dbReference type="InterPro" id="IPR036291">
    <property type="entry name" value="NAD(P)-bd_dom_sf"/>
</dbReference>
<reference evidence="3 4" key="1">
    <citation type="submission" date="2016-08" db="EMBL/GenBank/DDBJ databases">
        <title>A Parts List for Fungal Cellulosomes Revealed by Comparative Genomics.</title>
        <authorList>
            <consortium name="DOE Joint Genome Institute"/>
            <person name="Haitjema C.H."/>
            <person name="Gilmore S.P."/>
            <person name="Henske J.K."/>
            <person name="Solomon K.V."/>
            <person name="De Groot R."/>
            <person name="Kuo A."/>
            <person name="Mondo S.J."/>
            <person name="Salamov A.A."/>
            <person name="Labutti K."/>
            <person name="Zhao Z."/>
            <person name="Chiniquy J."/>
            <person name="Barry K."/>
            <person name="Brewer H.M."/>
            <person name="Purvine S.O."/>
            <person name="Wright A.T."/>
            <person name="Boxma B."/>
            <person name="Van Alen T."/>
            <person name="Hackstein J.H."/>
            <person name="Baker S.E."/>
            <person name="Grigoriev I.V."/>
            <person name="O'Malley M.A."/>
        </authorList>
    </citation>
    <scope>NUCLEOTIDE SEQUENCE [LARGE SCALE GENOMIC DNA]</scope>
    <source>
        <strain evidence="3 4">S4</strain>
    </source>
</reference>
<feature type="transmembrane region" description="Helical" evidence="1">
    <location>
        <begin position="293"/>
        <end position="316"/>
    </location>
</feature>
<dbReference type="AlphaFoldDB" id="A0A1Y1X6C5"/>
<dbReference type="InterPro" id="IPR013332">
    <property type="entry name" value="KPR_N"/>
</dbReference>
<dbReference type="EMBL" id="MCFG01000123">
    <property type="protein sequence ID" value="ORX81228.1"/>
    <property type="molecule type" value="Genomic_DNA"/>
</dbReference>
<evidence type="ECO:0000259" key="2">
    <source>
        <dbReference type="Pfam" id="PF02558"/>
    </source>
</evidence>
<sequence length="373" mass="42400">MTEERQTEVLIIGCGNIGRVYGYHLFKGGAKIHFYVREHHRENLTKYPLRMHRLSSPIRFCNKSSTEKFSDYTITTDTDIANGNAPNLPEQLDYVIFAVPINRFSEGDWLKTLITFLNNKYQKNVYYACPVPDETRMQRIVDMGIDKSQLISGQTNTCSYFAPLANQKIEPRGKETAKKDSEDSNPNKVIVYCTTSPECLGQLTEEAKDATDKLVKILNKGGLNTVNVGKDTEYGLITYVGIPVFVGFAMYDWNLLNAGKDIVTMTTLTGAISETAQIVMKKTNNQCNSIIKMIPFIPTLLFCFALIVIHFFSLYVSSFDIEAFCNAHFNVKLNEQTDYGIEFINREAEEYNVSITNFQTLLKKYKDSVKKDE</sequence>
<dbReference type="Gene3D" id="3.40.50.720">
    <property type="entry name" value="NAD(P)-binding Rossmann-like Domain"/>
    <property type="match status" value="1"/>
</dbReference>
<evidence type="ECO:0000313" key="3">
    <source>
        <dbReference type="EMBL" id="ORX81228.1"/>
    </source>
</evidence>
<keyword evidence="1" id="KW-0472">Membrane</keyword>
<evidence type="ECO:0000256" key="1">
    <source>
        <dbReference type="SAM" id="Phobius"/>
    </source>
</evidence>
<evidence type="ECO:0000313" key="4">
    <source>
        <dbReference type="Proteomes" id="UP000193944"/>
    </source>
</evidence>
<gene>
    <name evidence="3" type="ORF">BCR32DRAFT_268382</name>
</gene>
<proteinExistence type="predicted"/>
<keyword evidence="1" id="KW-1133">Transmembrane helix</keyword>